<dbReference type="PANTHER" id="PTHR43649">
    <property type="entry name" value="ARABINOSE-BINDING PROTEIN-RELATED"/>
    <property type="match status" value="1"/>
</dbReference>
<dbReference type="AlphaFoldDB" id="A0A1I5S5P6"/>
<keyword evidence="1 3" id="KW-0732">Signal</keyword>
<evidence type="ECO:0000256" key="1">
    <source>
        <dbReference type="ARBA" id="ARBA00022729"/>
    </source>
</evidence>
<feature type="chain" id="PRO_5038698016" evidence="3">
    <location>
        <begin position="26"/>
        <end position="574"/>
    </location>
</feature>
<organism evidence="4 5">
    <name type="scientific">Butyrivibrio proteoclasticus</name>
    <dbReference type="NCBI Taxonomy" id="43305"/>
    <lineage>
        <taxon>Bacteria</taxon>
        <taxon>Bacillati</taxon>
        <taxon>Bacillota</taxon>
        <taxon>Clostridia</taxon>
        <taxon>Lachnospirales</taxon>
        <taxon>Lachnospiraceae</taxon>
        <taxon>Butyrivibrio</taxon>
    </lineage>
</organism>
<dbReference type="RefSeq" id="WP_074885193.1">
    <property type="nucleotide sequence ID" value="NZ_FOXO01000005.1"/>
</dbReference>
<dbReference type="PROSITE" id="PS51257">
    <property type="entry name" value="PROKAR_LIPOPROTEIN"/>
    <property type="match status" value="1"/>
</dbReference>
<feature type="region of interest" description="Disordered" evidence="2">
    <location>
        <begin position="30"/>
        <end position="54"/>
    </location>
</feature>
<sequence>MNKKVLLSRLSAISLAGILSLGAIACGSGNVQNSTESQQDTAKQTSGTEGTADAESVEEVYWFSDVSGWGPANWNGVTSSPVLDAIESEVGVKFNIEQPPTDADTKLGLMIASDDLPDLISISNSDAITQLIDSGKVWTIDELLTQYDPDSHLLKDFPEDIKTALIRKYGAWYSYPSHMNSNNNMAVYPPSSDTYENNLKYGENTAVAFNKTIMDALGLTAEDVQTEDALLKTLEVVKNSGYTVDGQPIYPVMLHGDSWIDSSMDGVMAQSFGVMPVDADGAYRHKELDPAYKGVLKLVQTMLNKGYLDVNTLTIDEPALMTYVETGRVFCWIGNPANSSNKNEIPWVSYGPILATNEARPTVAINQQAGTGWIQTFVSKSCKNPEKLAKLLSFVSTKEALYLNEYGVEGVDYTLDENGLAVRTEAGEKIYEENYQSNMWLWPINNTNFEWGTQAGPTEDSDAYVYSQVSTAIGMYKTTYIYDAALFGFENSTVIEPTSDLGIALSQVDSYLESQKAKIVSTTNDADFEKEYESMIKTLEDYSIHDIDAEYDKKLKEYCETYGETVENVNAKLY</sequence>
<feature type="signal peptide" evidence="3">
    <location>
        <begin position="1"/>
        <end position="25"/>
    </location>
</feature>
<dbReference type="EMBL" id="FOXO01000005">
    <property type="protein sequence ID" value="SFP65997.1"/>
    <property type="molecule type" value="Genomic_DNA"/>
</dbReference>
<evidence type="ECO:0000313" key="4">
    <source>
        <dbReference type="EMBL" id="SFP65997.1"/>
    </source>
</evidence>
<evidence type="ECO:0000313" key="5">
    <source>
        <dbReference type="Proteomes" id="UP000182624"/>
    </source>
</evidence>
<gene>
    <name evidence="4" type="ORF">SAMN04487928_105136</name>
</gene>
<protein>
    <submittedName>
        <fullName evidence="4">Putative aldouronate transport system substrate-binding protein</fullName>
    </submittedName>
</protein>
<dbReference type="PANTHER" id="PTHR43649:SF33">
    <property type="entry name" value="POLYGALACTURONAN_RHAMNOGALACTURONAN-BINDING PROTEIN YTCQ"/>
    <property type="match status" value="1"/>
</dbReference>
<feature type="compositionally biased region" description="Polar residues" evidence="2">
    <location>
        <begin position="30"/>
        <end position="49"/>
    </location>
</feature>
<dbReference type="OrthoDB" id="9787283at2"/>
<name>A0A1I5S5P6_9FIRM</name>
<keyword evidence="5" id="KW-1185">Reference proteome</keyword>
<dbReference type="Gene3D" id="3.40.190.10">
    <property type="entry name" value="Periplasmic binding protein-like II"/>
    <property type="match status" value="2"/>
</dbReference>
<dbReference type="InterPro" id="IPR050490">
    <property type="entry name" value="Bact_solute-bd_prot1"/>
</dbReference>
<reference evidence="5" key="1">
    <citation type="submission" date="2016-10" db="EMBL/GenBank/DDBJ databases">
        <authorList>
            <person name="Varghese N."/>
            <person name="Submissions S."/>
        </authorList>
    </citation>
    <scope>NUCLEOTIDE SEQUENCE [LARGE SCALE GENOMIC DNA]</scope>
    <source>
        <strain evidence="5">P18</strain>
    </source>
</reference>
<dbReference type="Proteomes" id="UP000182624">
    <property type="component" value="Unassembled WGS sequence"/>
</dbReference>
<accession>A0A1I5S5P6</accession>
<evidence type="ECO:0000256" key="2">
    <source>
        <dbReference type="SAM" id="MobiDB-lite"/>
    </source>
</evidence>
<dbReference type="SUPFAM" id="SSF53850">
    <property type="entry name" value="Periplasmic binding protein-like II"/>
    <property type="match status" value="1"/>
</dbReference>
<evidence type="ECO:0000256" key="3">
    <source>
        <dbReference type="SAM" id="SignalP"/>
    </source>
</evidence>
<proteinExistence type="predicted"/>